<keyword evidence="3" id="KW-1185">Reference proteome</keyword>
<gene>
    <name evidence="2" type="ORF">ACFL6M_07280</name>
</gene>
<reference evidence="2 3" key="1">
    <citation type="submission" date="2024-09" db="EMBL/GenBank/DDBJ databases">
        <authorList>
            <person name="D'Angelo T."/>
        </authorList>
    </citation>
    <scope>NUCLEOTIDE SEQUENCE [LARGE SCALE GENOMIC DNA]</scope>
    <source>
        <strain evidence="2">SAG AM-320-E07</strain>
    </source>
</reference>
<comment type="caution">
    <text evidence="2">The sequence shown here is derived from an EMBL/GenBank/DDBJ whole genome shotgun (WGS) entry which is preliminary data.</text>
</comment>
<dbReference type="Pfam" id="PF00795">
    <property type="entry name" value="CN_hydrolase"/>
    <property type="match status" value="1"/>
</dbReference>
<dbReference type="InterPro" id="IPR003010">
    <property type="entry name" value="C-N_Hydrolase"/>
</dbReference>
<dbReference type="Gene3D" id="3.60.110.10">
    <property type="entry name" value="Carbon-nitrogen hydrolase"/>
    <property type="match status" value="1"/>
</dbReference>
<feature type="domain" description="CN hydrolase" evidence="1">
    <location>
        <begin position="4"/>
        <end position="76"/>
    </location>
</feature>
<dbReference type="InterPro" id="IPR036526">
    <property type="entry name" value="C-N_Hydrolase_sf"/>
</dbReference>
<evidence type="ECO:0000313" key="2">
    <source>
        <dbReference type="EMBL" id="MFC1573384.1"/>
    </source>
</evidence>
<proteinExistence type="predicted"/>
<sequence>MQELKVAAASVRNLLGDPAASIEDMRVWSRKAAARGAELILFPELNLCGHVRAPIVNDLAETVPGPSTEKIVTLAE</sequence>
<dbReference type="GO" id="GO:0016787">
    <property type="term" value="F:hydrolase activity"/>
    <property type="evidence" value="ECO:0007669"/>
    <property type="project" value="UniProtKB-KW"/>
</dbReference>
<evidence type="ECO:0000313" key="3">
    <source>
        <dbReference type="Proteomes" id="UP001593833"/>
    </source>
</evidence>
<organism evidence="2 3">
    <name type="scientific">Eiseniibacteriota bacterium</name>
    <dbReference type="NCBI Taxonomy" id="2212470"/>
    <lineage>
        <taxon>Bacteria</taxon>
        <taxon>Candidatus Eiseniibacteriota</taxon>
    </lineage>
</organism>
<dbReference type="EMBL" id="JBHPKH010000144">
    <property type="protein sequence ID" value="MFC1573384.1"/>
    <property type="molecule type" value="Genomic_DNA"/>
</dbReference>
<accession>A0ABV6YMH3</accession>
<dbReference type="SUPFAM" id="SSF56317">
    <property type="entry name" value="Carbon-nitrogen hydrolase"/>
    <property type="match status" value="1"/>
</dbReference>
<dbReference type="Proteomes" id="UP001593833">
    <property type="component" value="Unassembled WGS sequence"/>
</dbReference>
<feature type="non-terminal residue" evidence="2">
    <location>
        <position position="76"/>
    </location>
</feature>
<dbReference type="PROSITE" id="PS50263">
    <property type="entry name" value="CN_HYDROLASE"/>
    <property type="match status" value="1"/>
</dbReference>
<evidence type="ECO:0000259" key="1">
    <source>
        <dbReference type="PROSITE" id="PS50263"/>
    </source>
</evidence>
<keyword evidence="2" id="KW-0378">Hydrolase</keyword>
<protein>
    <submittedName>
        <fullName evidence="2">Nitrilase-related carbon-nitrogen hydrolase</fullName>
    </submittedName>
</protein>
<name>A0ABV6YMH3_UNCEI</name>